<dbReference type="OrthoDB" id="6249819at2"/>
<keyword evidence="3" id="KW-1185">Reference proteome</keyword>
<accession>A0A0U3B0D7</accession>
<gene>
    <name evidence="2" type="ORF">AT746_10990</name>
</gene>
<keyword evidence="1" id="KW-0732">Signal</keyword>
<dbReference type="Proteomes" id="UP000068447">
    <property type="component" value="Chromosome"/>
</dbReference>
<feature type="signal peptide" evidence="1">
    <location>
        <begin position="1"/>
        <end position="18"/>
    </location>
</feature>
<organism evidence="2 3">
    <name type="scientific">Lacimicrobium alkaliphilum</name>
    <dbReference type="NCBI Taxonomy" id="1526571"/>
    <lineage>
        <taxon>Bacteria</taxon>
        <taxon>Pseudomonadati</taxon>
        <taxon>Pseudomonadota</taxon>
        <taxon>Gammaproteobacteria</taxon>
        <taxon>Alteromonadales</taxon>
        <taxon>Alteromonadaceae</taxon>
        <taxon>Lacimicrobium</taxon>
    </lineage>
</organism>
<dbReference type="KEGG" id="lal:AT746_10990"/>
<evidence type="ECO:0000256" key="1">
    <source>
        <dbReference type="SAM" id="SignalP"/>
    </source>
</evidence>
<name>A0A0U3B0D7_9ALTE</name>
<dbReference type="AlphaFoldDB" id="A0A0U3B0D7"/>
<evidence type="ECO:0000313" key="2">
    <source>
        <dbReference type="EMBL" id="ALS98744.1"/>
    </source>
</evidence>
<evidence type="ECO:0000313" key="3">
    <source>
        <dbReference type="Proteomes" id="UP000068447"/>
    </source>
</evidence>
<reference evidence="2 3" key="1">
    <citation type="submission" date="2015-12" db="EMBL/GenBank/DDBJ databases">
        <title>Complete genome of Lacimicrobium alkaliphilum KCTC 32984.</title>
        <authorList>
            <person name="Kim S.-G."/>
            <person name="Lee Y.-J."/>
        </authorList>
    </citation>
    <scope>NUCLEOTIDE SEQUENCE [LARGE SCALE GENOMIC DNA]</scope>
    <source>
        <strain evidence="2 3">YelD216</strain>
    </source>
</reference>
<feature type="chain" id="PRO_5006836385" evidence="1">
    <location>
        <begin position="19"/>
        <end position="481"/>
    </location>
</feature>
<proteinExistence type="predicted"/>
<sequence>MKKSLLIIPLFICSKALALPEILPYFPGCDYQQYEAVNAQGEVETNLGSGGYESSLQSVLFKLRGAAGEQGADALVITDLKVHTRDLMDRGGERHSRQLYKYTALPVDYCEKEDTAKRQIADYDHRGQPVINFNIVAKRQRKTQLEVTFPVARSLLTDEKINNQNWADRPLPEHQKVSLEQGLYGVKLGQNRAAVIEQLGYPSAEFKLFSDTQSLLYGRRHWLHFQQDKLVMAEFTDGYLAFELLNQIPPLPGFDNFSWQIGDAGIGNKSSLQQVRDALPAGTYQPQSSAFLIKQGDSRLSLLLDRAHSNQPDADNQRYVIGFRLYHHNARLTPVNLKKTVNYQLISDFMQRIEHQQDLRFVDLMPEIGQPLGRIFHSHRGHLDIFDNHLVLEVNRPGTTRLHLYQQVFSNKLAQDTAQGWTLTSTLRQGSSLTAIRQSLGQHLQVAHGGIFLSGERYDMQLYLDGENEQAQLYSARVTFY</sequence>
<dbReference type="EMBL" id="CP013650">
    <property type="protein sequence ID" value="ALS98744.1"/>
    <property type="molecule type" value="Genomic_DNA"/>
</dbReference>
<dbReference type="RefSeq" id="WP_062480259.1">
    <property type="nucleotide sequence ID" value="NZ_CP013650.1"/>
</dbReference>
<dbReference type="STRING" id="1526571.AT746_10990"/>
<protein>
    <submittedName>
        <fullName evidence="2">Uncharacterized protein</fullName>
    </submittedName>
</protein>